<reference evidence="2 3" key="1">
    <citation type="submission" date="2017-04" db="EMBL/GenBank/DDBJ databases">
        <title>MLSA of the genus Halorubrum.</title>
        <authorList>
            <person name="De La Haba R."/>
            <person name="Sanchez-Porro C."/>
            <person name="Infante-Dominguez C."/>
            <person name="Ventosa A."/>
        </authorList>
    </citation>
    <scope>NUCLEOTIDE SEQUENCE [LARGE SCALE GENOMIC DNA]</scope>
    <source>
        <strain evidence="2 3">DSM 17463</strain>
    </source>
</reference>
<dbReference type="PROSITE" id="PS51318">
    <property type="entry name" value="TAT"/>
    <property type="match status" value="1"/>
</dbReference>
<dbReference type="AlphaFoldDB" id="A0A1X4HB08"/>
<protein>
    <submittedName>
        <fullName evidence="2">Uncharacterized protein</fullName>
    </submittedName>
</protein>
<name>A0A1X4HB08_HALEZ</name>
<comment type="caution">
    <text evidence="2">The sequence shown here is derived from an EMBL/GenBank/DDBJ whole genome shotgun (WGS) entry which is preliminary data.</text>
</comment>
<evidence type="ECO:0000313" key="2">
    <source>
        <dbReference type="EMBL" id="OSP10564.1"/>
    </source>
</evidence>
<dbReference type="InterPro" id="IPR006311">
    <property type="entry name" value="TAT_signal"/>
</dbReference>
<gene>
    <name evidence="2" type="ORF">B9H04_02195</name>
</gene>
<dbReference type="EMBL" id="NEDJ01000004">
    <property type="protein sequence ID" value="OSP10564.1"/>
    <property type="molecule type" value="Genomic_DNA"/>
</dbReference>
<dbReference type="STRING" id="1121945.GCA_000421805_00413"/>
<dbReference type="Proteomes" id="UP000193587">
    <property type="component" value="Unassembled WGS sequence"/>
</dbReference>
<organism evidence="2 3">
    <name type="scientific">Halorubrum ezzemoulense DSM 17463</name>
    <dbReference type="NCBI Taxonomy" id="1121945"/>
    <lineage>
        <taxon>Archaea</taxon>
        <taxon>Methanobacteriati</taxon>
        <taxon>Methanobacteriota</taxon>
        <taxon>Stenosarchaea group</taxon>
        <taxon>Halobacteria</taxon>
        <taxon>Halobacteriales</taxon>
        <taxon>Haloferacaceae</taxon>
        <taxon>Halorubrum</taxon>
    </lineage>
</organism>
<dbReference type="eggNOG" id="arCOG09011">
    <property type="taxonomic scope" value="Archaea"/>
</dbReference>
<proteinExistence type="predicted"/>
<accession>A0A1X4HB08</accession>
<feature type="region of interest" description="Disordered" evidence="1">
    <location>
        <begin position="204"/>
        <end position="230"/>
    </location>
</feature>
<sequence>MVPDPSSVSRRTVLATLGGGAAVLAGGTAVVGVTEPTALPDSITDAATTHYPTPPEVGALWRPPVTEAHAREAVETLAETVAESRRRWAEMDSVGDDAAPITTDAGGWLEDAREALDEADHDTALFRARYGLQFAGEALGYARAEQDAVDRATLRDRAAVLTDRARAVADDLKPYPTTDPARDLGGYVRIEGEVQSASALAARALTDDSDSGQNADSGGESDASADAVDPEVAGEVTAALLRGEVDAMTAERYRDTLFDRLGSDTGPHAEALRAAAERFRADLREYPSRDDVRDRYVGEVDEYGPWEFAHSRLARWCLGSTAPVPWRTPIDTDLLALRTVALSIGVARRRAHGTAVDRLVVEPDDTAFDSGHTLAAKRRAQATYESVVGSAPEPLLVTQIGRAVEDLQVAEVGFGGGRDRPMWRERLEAYLYALVGRAKLEAFPPLRDAILDPD</sequence>
<evidence type="ECO:0000256" key="1">
    <source>
        <dbReference type="SAM" id="MobiDB-lite"/>
    </source>
</evidence>
<dbReference type="RefSeq" id="WP_085682405.1">
    <property type="nucleotide sequence ID" value="NZ_NEDJ01000004.1"/>
</dbReference>
<evidence type="ECO:0000313" key="3">
    <source>
        <dbReference type="Proteomes" id="UP000193587"/>
    </source>
</evidence>